<feature type="compositionally biased region" description="Polar residues" evidence="1">
    <location>
        <begin position="413"/>
        <end position="433"/>
    </location>
</feature>
<accession>A0ABS0GTH9</accession>
<reference evidence="3 4" key="1">
    <citation type="submission" date="2020-11" db="EMBL/GenBank/DDBJ databases">
        <title>A novel isolate from a Black sea contaminated sediment with potential to produce alkanes: Plantactinospora alkalitolerans sp. nov.</title>
        <authorList>
            <person name="Carro L."/>
            <person name="Veyisoglu A."/>
            <person name="Guven K."/>
            <person name="Schumann P."/>
            <person name="Klenk H.-P."/>
            <person name="Sahin N."/>
        </authorList>
    </citation>
    <scope>NUCLEOTIDE SEQUENCE [LARGE SCALE GENOMIC DNA]</scope>
    <source>
        <strain evidence="3 4">S1510</strain>
    </source>
</reference>
<protein>
    <submittedName>
        <fullName evidence="3">DUF3631 domain-containing protein</fullName>
    </submittedName>
</protein>
<feature type="domain" description="DUF3631" evidence="2">
    <location>
        <begin position="180"/>
        <end position="361"/>
    </location>
</feature>
<gene>
    <name evidence="3" type="ORF">I0C86_10045</name>
</gene>
<keyword evidence="4" id="KW-1185">Reference proteome</keyword>
<dbReference type="RefSeq" id="WP_196200944.1">
    <property type="nucleotide sequence ID" value="NZ_JADPUN010000113.1"/>
</dbReference>
<evidence type="ECO:0000256" key="1">
    <source>
        <dbReference type="SAM" id="MobiDB-lite"/>
    </source>
</evidence>
<proteinExistence type="predicted"/>
<evidence type="ECO:0000313" key="4">
    <source>
        <dbReference type="Proteomes" id="UP000638560"/>
    </source>
</evidence>
<evidence type="ECO:0000259" key="2">
    <source>
        <dbReference type="Pfam" id="PF12307"/>
    </source>
</evidence>
<dbReference type="Pfam" id="PF12307">
    <property type="entry name" value="DUF3631"/>
    <property type="match status" value="1"/>
</dbReference>
<dbReference type="InterPro" id="IPR022081">
    <property type="entry name" value="DUF3631"/>
</dbReference>
<dbReference type="EMBL" id="JADPUN010000113">
    <property type="protein sequence ID" value="MBF9129309.1"/>
    <property type="molecule type" value="Genomic_DNA"/>
</dbReference>
<name>A0ABS0GTH9_9ACTN</name>
<comment type="caution">
    <text evidence="3">The sequence shown here is derived from an EMBL/GenBank/DDBJ whole genome shotgun (WGS) entry which is preliminary data.</text>
</comment>
<organism evidence="3 4">
    <name type="scientific">Plantactinospora alkalitolerans</name>
    <dbReference type="NCBI Taxonomy" id="2789879"/>
    <lineage>
        <taxon>Bacteria</taxon>
        <taxon>Bacillati</taxon>
        <taxon>Actinomycetota</taxon>
        <taxon>Actinomycetes</taxon>
        <taxon>Micromonosporales</taxon>
        <taxon>Micromonosporaceae</taxon>
        <taxon>Plantactinospora</taxon>
    </lineage>
</organism>
<feature type="region of interest" description="Disordered" evidence="1">
    <location>
        <begin position="365"/>
        <end position="450"/>
    </location>
</feature>
<sequence>MNQNTIPTGRRIDGAAILDDLHACLTRYVILPSAEAVDAVVLWIAASHAQTAWAHAPRLVIRAPEKRCGKSRLLDVVEGTCHNPLITVNASPAAVYRAIGTDHPPTLLVDEADTIFGGKNAEANEDLRGLLNAGHQRNRPAIRWDNNTHSLEKIPTFAMAALAGIGAMPDTIEDRAVVVRMRRRAPGETVAPYRHRRDSPALRRLAERLTEWLGAHLADLEAAEPSMPVEDRAADTWEPLVAVADLAGSRWPQRARLAVTTLTAESDDAGNVSNRIRLLTDIRTAFTMLGEPPAAATNELLTVLNGDQEAPWSDSGPSGLTGKRLGDLLRDFGITSTTLRFPVGQAKGYTRDAFTDAWNRYCPAPPVDQRETPSAGVSVPSVPTSFPQAIPGTDSPPGTDQSVPRSRRVSAPGTHQSVPVNQSVPTLSSQNELGTDGTDTPRPRVTGRRA</sequence>
<evidence type="ECO:0000313" key="3">
    <source>
        <dbReference type="EMBL" id="MBF9129309.1"/>
    </source>
</evidence>
<dbReference type="Proteomes" id="UP000638560">
    <property type="component" value="Unassembled WGS sequence"/>
</dbReference>